<evidence type="ECO:0000256" key="2">
    <source>
        <dbReference type="ARBA" id="ARBA00022723"/>
    </source>
</evidence>
<dbReference type="PROSITE" id="PS50991">
    <property type="entry name" value="PYR_CT"/>
    <property type="match status" value="1"/>
</dbReference>
<organism evidence="5 6">
    <name type="scientific">Streptomyces hirsutus</name>
    <dbReference type="NCBI Taxonomy" id="35620"/>
    <lineage>
        <taxon>Bacteria</taxon>
        <taxon>Bacillati</taxon>
        <taxon>Actinomycetota</taxon>
        <taxon>Actinomycetes</taxon>
        <taxon>Kitasatosporales</taxon>
        <taxon>Streptomycetaceae</taxon>
        <taxon>Streptomyces</taxon>
    </lineage>
</organism>
<dbReference type="InterPro" id="IPR000891">
    <property type="entry name" value="PYR_CT"/>
</dbReference>
<protein>
    <submittedName>
        <fullName evidence="5">Hydroxymethylglutaryl-CoA lyase</fullName>
    </submittedName>
</protein>
<dbReference type="NCBIfam" id="NF004283">
    <property type="entry name" value="PRK05692.1"/>
    <property type="match status" value="1"/>
</dbReference>
<dbReference type="PANTHER" id="PTHR42738:SF7">
    <property type="entry name" value="HYDROXYMETHYLGLUTARYL-COA LYASE"/>
    <property type="match status" value="1"/>
</dbReference>
<comment type="similarity">
    <text evidence="1">Belongs to the HMG-CoA lyase family.</text>
</comment>
<feature type="domain" description="Pyruvate carboxyltransferase" evidence="4">
    <location>
        <begin position="18"/>
        <end position="284"/>
    </location>
</feature>
<gene>
    <name evidence="5" type="ORF">OIE73_01525</name>
</gene>
<dbReference type="InterPro" id="IPR013785">
    <property type="entry name" value="Aldolase_TIM"/>
</dbReference>
<proteinExistence type="inferred from homology"/>
<dbReference type="SUPFAM" id="SSF51569">
    <property type="entry name" value="Aldolase"/>
    <property type="match status" value="1"/>
</dbReference>
<keyword evidence="3 5" id="KW-0456">Lyase</keyword>
<dbReference type="InterPro" id="IPR043594">
    <property type="entry name" value="HMGL"/>
</dbReference>
<reference evidence="5 6" key="1">
    <citation type="submission" date="2022-10" db="EMBL/GenBank/DDBJ databases">
        <title>The complete genomes of actinobacterial strains from the NBC collection.</title>
        <authorList>
            <person name="Joergensen T.S."/>
            <person name="Alvarez Arevalo M."/>
            <person name="Sterndorff E.B."/>
            <person name="Faurdal D."/>
            <person name="Vuksanovic O."/>
            <person name="Mourched A.-S."/>
            <person name="Charusanti P."/>
            <person name="Shaw S."/>
            <person name="Blin K."/>
            <person name="Weber T."/>
        </authorList>
    </citation>
    <scope>NUCLEOTIDE SEQUENCE [LARGE SCALE GENOMIC DNA]</scope>
    <source>
        <strain evidence="5 6">NBC 01753</strain>
    </source>
</reference>
<dbReference type="GO" id="GO:0016829">
    <property type="term" value="F:lyase activity"/>
    <property type="evidence" value="ECO:0007669"/>
    <property type="project" value="UniProtKB-KW"/>
</dbReference>
<dbReference type="EMBL" id="CP109134">
    <property type="protein sequence ID" value="WSD04578.1"/>
    <property type="molecule type" value="Genomic_DNA"/>
</dbReference>
<dbReference type="GeneID" id="91541210"/>
<evidence type="ECO:0000313" key="6">
    <source>
        <dbReference type="Proteomes" id="UP001335325"/>
    </source>
</evidence>
<keyword evidence="6" id="KW-1185">Reference proteome</keyword>
<dbReference type="PANTHER" id="PTHR42738">
    <property type="entry name" value="HYDROXYMETHYLGLUTARYL-COA LYASE"/>
    <property type="match status" value="1"/>
</dbReference>
<keyword evidence="2" id="KW-0479">Metal-binding</keyword>
<accession>A0ABZ1GGK6</accession>
<name>A0ABZ1GGK6_9ACTN</name>
<dbReference type="RefSeq" id="WP_326750897.1">
    <property type="nucleotide sequence ID" value="NZ_CP109134.1"/>
</dbReference>
<dbReference type="CDD" id="cd07938">
    <property type="entry name" value="DRE_TIM_HMGL"/>
    <property type="match status" value="1"/>
</dbReference>
<evidence type="ECO:0000256" key="3">
    <source>
        <dbReference type="ARBA" id="ARBA00023239"/>
    </source>
</evidence>
<evidence type="ECO:0000313" key="5">
    <source>
        <dbReference type="EMBL" id="WSD04578.1"/>
    </source>
</evidence>
<dbReference type="Proteomes" id="UP001335325">
    <property type="component" value="Chromosome"/>
</dbReference>
<dbReference type="Pfam" id="PF00682">
    <property type="entry name" value="HMGL-like"/>
    <property type="match status" value="1"/>
</dbReference>
<evidence type="ECO:0000256" key="1">
    <source>
        <dbReference type="ARBA" id="ARBA00009405"/>
    </source>
</evidence>
<evidence type="ECO:0000259" key="4">
    <source>
        <dbReference type="PROSITE" id="PS50991"/>
    </source>
</evidence>
<dbReference type="Gene3D" id="3.20.20.70">
    <property type="entry name" value="Aldolase class I"/>
    <property type="match status" value="1"/>
</dbReference>
<sequence>MTKPSGTMSAPEEAAGPVQVVEVGPRDGLQNEATILATEDKVRFIELAIAAGVRRMEAVSFVRPDAVPQMADAEKVMDQVPRRDDVSYIGLVLNRRGFLRALDSGVDEINLVVAASNSFNLRNQNATTDALAAMVEEVLGLAGSAGMLASVTIATAFGCPFEGEVAPDTVAALVARASAAGAREIALADTIGVGVPHQVRELFGTARTLTDVPLRAHFHNTRNTGYANAVTALDLGVNILDSSIGGIGGCPFAPRATGNIATEDLVYLLDRSGVTTGLSVPALVDAAGFIGGKLGKEVPSMVSKAGGFPQKEAS</sequence>